<organism evidence="7 8">
    <name type="scientific">Vreelandella neptunia</name>
    <dbReference type="NCBI Taxonomy" id="115551"/>
    <lineage>
        <taxon>Bacteria</taxon>
        <taxon>Pseudomonadati</taxon>
        <taxon>Pseudomonadota</taxon>
        <taxon>Gammaproteobacteria</taxon>
        <taxon>Oceanospirillales</taxon>
        <taxon>Halomonadaceae</taxon>
        <taxon>Vreelandella</taxon>
    </lineage>
</organism>
<reference evidence="7 8" key="1">
    <citation type="submission" date="2022-03" db="EMBL/GenBank/DDBJ databases">
        <title>Genomic signatures underlying metal tolerance in selected Arctic bacterial isolates.</title>
        <authorList>
            <person name="Thomas F.A."/>
            <person name="Venkatachalam S."/>
            <person name="Krishnan K.P."/>
        </authorList>
    </citation>
    <scope>NUCLEOTIDE SEQUENCE [LARGE SCALE GENOMIC DNA]</scope>
    <source>
        <strain evidence="7 8">HM116</strain>
    </source>
</reference>
<dbReference type="Pfam" id="PF01934">
    <property type="entry name" value="HepT-like"/>
    <property type="match status" value="1"/>
</dbReference>
<accession>A0ABS9S1C3</accession>
<evidence type="ECO:0000313" key="8">
    <source>
        <dbReference type="Proteomes" id="UP001320609"/>
    </source>
</evidence>
<keyword evidence="4" id="KW-0547">Nucleotide-binding</keyword>
<comment type="similarity">
    <text evidence="6">Belongs to the HepT RNase toxin family.</text>
</comment>
<dbReference type="EMBL" id="JAKVTW010000001">
    <property type="protein sequence ID" value="MCH4809889.1"/>
    <property type="molecule type" value="Genomic_DNA"/>
</dbReference>
<dbReference type="InterPro" id="IPR008201">
    <property type="entry name" value="HepT-like"/>
</dbReference>
<evidence type="ECO:0000313" key="7">
    <source>
        <dbReference type="EMBL" id="MCH4809889.1"/>
    </source>
</evidence>
<dbReference type="PANTHER" id="PTHR34139:SF1">
    <property type="entry name" value="RNASE MJ1380-RELATED"/>
    <property type="match status" value="1"/>
</dbReference>
<dbReference type="InterPro" id="IPR051813">
    <property type="entry name" value="HepT_RNase_toxin"/>
</dbReference>
<keyword evidence="2" id="KW-1277">Toxin-antitoxin system</keyword>
<keyword evidence="8" id="KW-1185">Reference proteome</keyword>
<evidence type="ECO:0000256" key="5">
    <source>
        <dbReference type="ARBA" id="ARBA00022801"/>
    </source>
</evidence>
<evidence type="ECO:0000256" key="1">
    <source>
        <dbReference type="ARBA" id="ARBA00022553"/>
    </source>
</evidence>
<dbReference type="RefSeq" id="WP_240716197.1">
    <property type="nucleotide sequence ID" value="NZ_JAKVTW010000001.1"/>
</dbReference>
<proteinExistence type="inferred from homology"/>
<keyword evidence="1" id="KW-0597">Phosphoprotein</keyword>
<evidence type="ECO:0000256" key="6">
    <source>
        <dbReference type="ARBA" id="ARBA00024207"/>
    </source>
</evidence>
<comment type="caution">
    <text evidence="7">The sequence shown here is derived from an EMBL/GenBank/DDBJ whole genome shotgun (WGS) entry which is preliminary data.</text>
</comment>
<dbReference type="InterPro" id="IPR037038">
    <property type="entry name" value="HepT-like_sf"/>
</dbReference>
<dbReference type="Proteomes" id="UP001320609">
    <property type="component" value="Unassembled WGS sequence"/>
</dbReference>
<gene>
    <name evidence="7" type="ORF">MLE19_00965</name>
</gene>
<dbReference type="Gene3D" id="1.20.120.580">
    <property type="entry name" value="bsu32300-like"/>
    <property type="match status" value="1"/>
</dbReference>
<evidence type="ECO:0000256" key="3">
    <source>
        <dbReference type="ARBA" id="ARBA00022722"/>
    </source>
</evidence>
<protein>
    <submittedName>
        <fullName evidence="7">DUF86 domain-containing protein</fullName>
    </submittedName>
</protein>
<name>A0ABS9S1C3_9GAMM</name>
<dbReference type="PANTHER" id="PTHR34139">
    <property type="entry name" value="UPF0331 PROTEIN MJ0127"/>
    <property type="match status" value="1"/>
</dbReference>
<keyword evidence="5" id="KW-0378">Hydrolase</keyword>
<sequence>MSEKGLEREWRFYIDDMIGFSEKVLSYTQGLDQVGFLSHDLTYDATLRNLELIGEAATRIPDEVCQQYPYVPWRLIIATRNRLIHAYLGIDEDTVWSIIQDNVPELLQLLKKIRSESKLDLISKNGPPH</sequence>
<evidence type="ECO:0000256" key="2">
    <source>
        <dbReference type="ARBA" id="ARBA00022649"/>
    </source>
</evidence>
<evidence type="ECO:0000256" key="4">
    <source>
        <dbReference type="ARBA" id="ARBA00022741"/>
    </source>
</evidence>
<keyword evidence="3" id="KW-0540">Nuclease</keyword>